<evidence type="ECO:0000313" key="1">
    <source>
        <dbReference type="EMBL" id="ERJ92007.1"/>
    </source>
</evidence>
<name>A0ABN0NXB5_TRELE</name>
<accession>A0ABN0NXB5</accession>
<dbReference type="RefSeq" id="WP_021687866.1">
    <property type="nucleotide sequence ID" value="NZ_KI260569.1"/>
</dbReference>
<gene>
    <name evidence="1" type="ORF">HMPREF9193_01665</name>
</gene>
<evidence type="ECO:0008006" key="3">
    <source>
        <dbReference type="Google" id="ProtNLM"/>
    </source>
</evidence>
<comment type="caution">
    <text evidence="1">The sequence shown here is derived from an EMBL/GenBank/DDBJ whole genome shotgun (WGS) entry which is preliminary data.</text>
</comment>
<keyword evidence="2" id="KW-1185">Reference proteome</keyword>
<dbReference type="EMBL" id="AWVH01000039">
    <property type="protein sequence ID" value="ERJ92007.1"/>
    <property type="molecule type" value="Genomic_DNA"/>
</dbReference>
<protein>
    <recommendedName>
        <fullName evidence="3">F5/8 type C domain protein</fullName>
    </recommendedName>
</protein>
<dbReference type="Proteomes" id="UP000016649">
    <property type="component" value="Unassembled WGS sequence"/>
</dbReference>
<sequence length="266" mass="30479">MKNTLTFEIKNKSGEVLAKQSGQDFVHLVYENEYAEGDCIVFSVSQKKSFLVIQFDTVLNPAFVYIKEHTFVYEIPFGEKRFSYDPKTFTGNLHLLKARAARPEEIETYKNLALNDHDTHTNTACFPHAKANIETRGESVFAARNAINGNCENRSHGKWPYESWGINRDPEALLTLDFGREIYTDKIVLVCRADFPHDNYWKQIEIGFSDGSTQTFFLEKSILPHEIKILPKKTTYITFGKLIKDETLDSPFPALTQIEVYGTEST</sequence>
<evidence type="ECO:0000313" key="2">
    <source>
        <dbReference type="Proteomes" id="UP000016649"/>
    </source>
</evidence>
<reference evidence="1 2" key="1">
    <citation type="submission" date="2013-08" db="EMBL/GenBank/DDBJ databases">
        <authorList>
            <person name="Weinstock G."/>
            <person name="Sodergren E."/>
            <person name="Wylie T."/>
            <person name="Fulton L."/>
            <person name="Fulton R."/>
            <person name="Fronick C."/>
            <person name="O'Laughlin M."/>
            <person name="Godfrey J."/>
            <person name="Miner T."/>
            <person name="Herter B."/>
            <person name="Appelbaum E."/>
            <person name="Cordes M."/>
            <person name="Lek S."/>
            <person name="Wollam A."/>
            <person name="Pepin K.H."/>
            <person name="Palsikar V.B."/>
            <person name="Mitreva M."/>
            <person name="Wilson R.K."/>
        </authorList>
    </citation>
    <scope>NUCLEOTIDE SEQUENCE [LARGE SCALE GENOMIC DNA]</scope>
    <source>
        <strain evidence="1 2">ATCC 700332</strain>
    </source>
</reference>
<organism evidence="1 2">
    <name type="scientific">Treponema lecithinolyticum ATCC 700332</name>
    <dbReference type="NCBI Taxonomy" id="1321815"/>
    <lineage>
        <taxon>Bacteria</taxon>
        <taxon>Pseudomonadati</taxon>
        <taxon>Spirochaetota</taxon>
        <taxon>Spirochaetia</taxon>
        <taxon>Spirochaetales</taxon>
        <taxon>Treponemataceae</taxon>
        <taxon>Treponema</taxon>
    </lineage>
</organism>
<proteinExistence type="predicted"/>